<protein>
    <recommendedName>
        <fullName evidence="1">RH1 domain-containing protein</fullName>
    </recommendedName>
</protein>
<dbReference type="EMBL" id="CAJEWN010000017">
    <property type="protein sequence ID" value="CAD2135853.1"/>
    <property type="molecule type" value="Genomic_DNA"/>
</dbReference>
<evidence type="ECO:0000313" key="3">
    <source>
        <dbReference type="Proteomes" id="UP000580250"/>
    </source>
</evidence>
<dbReference type="Pfam" id="PF09744">
    <property type="entry name" value="RH1"/>
    <property type="match status" value="1"/>
</dbReference>
<evidence type="ECO:0000313" key="2">
    <source>
        <dbReference type="EMBL" id="CAD2135853.1"/>
    </source>
</evidence>
<organism evidence="2 3">
    <name type="scientific">Meloidogyne enterolobii</name>
    <name type="common">Root-knot nematode worm</name>
    <name type="synonym">Meloidogyne mayaguensis</name>
    <dbReference type="NCBI Taxonomy" id="390850"/>
    <lineage>
        <taxon>Eukaryota</taxon>
        <taxon>Metazoa</taxon>
        <taxon>Ecdysozoa</taxon>
        <taxon>Nematoda</taxon>
        <taxon>Chromadorea</taxon>
        <taxon>Rhabditida</taxon>
        <taxon>Tylenchina</taxon>
        <taxon>Tylenchomorpha</taxon>
        <taxon>Tylenchoidea</taxon>
        <taxon>Meloidogynidae</taxon>
        <taxon>Meloidogyninae</taxon>
        <taxon>Meloidogyne</taxon>
    </lineage>
</organism>
<comment type="caution">
    <text evidence="2">The sequence shown here is derived from an EMBL/GenBank/DDBJ whole genome shotgun (WGS) entry which is preliminary data.</text>
</comment>
<sequence length="89" mass="10027">MSQPRYTTTTSSSILSSSPSKQLTVIDVYDLAESINRDFEILVEKYGNDSFESIVGKVISALETLEALAKYNDKDNCEIIDLQKTIQRF</sequence>
<feature type="domain" description="RH1" evidence="1">
    <location>
        <begin position="11"/>
        <end position="89"/>
    </location>
</feature>
<dbReference type="Proteomes" id="UP000580250">
    <property type="component" value="Unassembled WGS sequence"/>
</dbReference>
<name>A0A6V7TYI0_MELEN</name>
<dbReference type="CDD" id="cd14445">
    <property type="entry name" value="RILP-like"/>
    <property type="match status" value="1"/>
</dbReference>
<accession>A0A6V7TYI0</accession>
<gene>
    <name evidence="2" type="ORF">MENT_LOCUS4866</name>
</gene>
<dbReference type="InterPro" id="IPR034743">
    <property type="entry name" value="RH1"/>
</dbReference>
<reference evidence="2 3" key="1">
    <citation type="submission" date="2020-08" db="EMBL/GenBank/DDBJ databases">
        <authorList>
            <person name="Koutsovoulos G."/>
            <person name="Danchin GJ E."/>
        </authorList>
    </citation>
    <scope>NUCLEOTIDE SEQUENCE [LARGE SCALE GENOMIC DNA]</scope>
</reference>
<evidence type="ECO:0000259" key="1">
    <source>
        <dbReference type="PROSITE" id="PS51776"/>
    </source>
</evidence>
<dbReference type="AlphaFoldDB" id="A0A6V7TYI0"/>
<dbReference type="PROSITE" id="PS51776">
    <property type="entry name" value="RH1"/>
    <property type="match status" value="1"/>
</dbReference>
<proteinExistence type="predicted"/>
<dbReference type="Gene3D" id="1.20.58.1770">
    <property type="match status" value="1"/>
</dbReference>
<dbReference type="OrthoDB" id="10069524at2759"/>